<organism evidence="1 2">
    <name type="scientific">Owenia fusiformis</name>
    <name type="common">Polychaete worm</name>
    <dbReference type="NCBI Taxonomy" id="6347"/>
    <lineage>
        <taxon>Eukaryota</taxon>
        <taxon>Metazoa</taxon>
        <taxon>Spiralia</taxon>
        <taxon>Lophotrochozoa</taxon>
        <taxon>Annelida</taxon>
        <taxon>Polychaeta</taxon>
        <taxon>Sedentaria</taxon>
        <taxon>Canalipalpata</taxon>
        <taxon>Sabellida</taxon>
        <taxon>Oweniida</taxon>
        <taxon>Oweniidae</taxon>
        <taxon>Owenia</taxon>
    </lineage>
</organism>
<dbReference type="AlphaFoldDB" id="A0A8J1Y8N0"/>
<dbReference type="Proteomes" id="UP000749559">
    <property type="component" value="Unassembled WGS sequence"/>
</dbReference>
<reference evidence="1" key="1">
    <citation type="submission" date="2022-03" db="EMBL/GenBank/DDBJ databases">
        <authorList>
            <person name="Martin C."/>
        </authorList>
    </citation>
    <scope>NUCLEOTIDE SEQUENCE</scope>
</reference>
<accession>A0A8J1Y8N0</accession>
<evidence type="ECO:0000313" key="2">
    <source>
        <dbReference type="Proteomes" id="UP000749559"/>
    </source>
</evidence>
<evidence type="ECO:0000313" key="1">
    <source>
        <dbReference type="EMBL" id="CAH1778505.1"/>
    </source>
</evidence>
<dbReference type="EMBL" id="CAIIXF020000003">
    <property type="protein sequence ID" value="CAH1778505.1"/>
    <property type="molecule type" value="Genomic_DNA"/>
</dbReference>
<proteinExistence type="predicted"/>
<name>A0A8J1Y8N0_OWEFU</name>
<sequence length="170" mass="19092">KIFAILDFIFFGCHLTDQDGDTQIRVYSSNVYNDMLSQTKLKISRTMVGRCLKELYPGTKLVNGGKSTKNIPRKYYYSGVYYRSVSSEIPQSAPIAFNEDTDDLDIQPSCSMTIQAIIERLESPPTRQGPATSEIATKTEIEFTSTGSQTDFTSPSTQQVNDLQKQNKHL</sequence>
<protein>
    <submittedName>
        <fullName evidence="1">Uncharacterized protein</fullName>
    </submittedName>
</protein>
<keyword evidence="2" id="KW-1185">Reference proteome</keyword>
<feature type="non-terminal residue" evidence="1">
    <location>
        <position position="1"/>
    </location>
</feature>
<comment type="caution">
    <text evidence="1">The sequence shown here is derived from an EMBL/GenBank/DDBJ whole genome shotgun (WGS) entry which is preliminary data.</text>
</comment>
<gene>
    <name evidence="1" type="ORF">OFUS_LOCUS5414</name>
</gene>